<evidence type="ECO:0000256" key="3">
    <source>
        <dbReference type="ARBA" id="ARBA00008919"/>
    </source>
</evidence>
<keyword evidence="10" id="KW-0472">Membrane</keyword>
<dbReference type="EMBL" id="JALNTZ010000006">
    <property type="protein sequence ID" value="KAJ3649183.1"/>
    <property type="molecule type" value="Genomic_DNA"/>
</dbReference>
<feature type="domain" description="Fucosyltransferase C-terminal" evidence="14">
    <location>
        <begin position="179"/>
        <end position="352"/>
    </location>
</feature>
<accession>A0AA38I1Y5</accession>
<dbReference type="InterPro" id="IPR001503">
    <property type="entry name" value="Glyco_trans_10"/>
</dbReference>
<dbReference type="InterPro" id="IPR038577">
    <property type="entry name" value="GT10-like_C_sf"/>
</dbReference>
<keyword evidence="8" id="KW-1133">Transmembrane helix</keyword>
<comment type="similarity">
    <text evidence="3 12">Belongs to the glycosyltransferase 10 family.</text>
</comment>
<feature type="signal peptide" evidence="13">
    <location>
        <begin position="1"/>
        <end position="27"/>
    </location>
</feature>
<dbReference type="SUPFAM" id="SSF53756">
    <property type="entry name" value="UDP-Glycosyltransferase/glycogen phosphorylase"/>
    <property type="match status" value="1"/>
</dbReference>
<keyword evidence="5 12" id="KW-0808">Transferase</keyword>
<evidence type="ECO:0000313" key="16">
    <source>
        <dbReference type="EMBL" id="KAJ3649183.1"/>
    </source>
</evidence>
<evidence type="ECO:0000256" key="1">
    <source>
        <dbReference type="ARBA" id="ARBA00004447"/>
    </source>
</evidence>
<dbReference type="PANTHER" id="PTHR48438:SF1">
    <property type="entry name" value="ALPHA-(1,3)-FUCOSYLTRANSFERASE C-RELATED"/>
    <property type="match status" value="1"/>
</dbReference>
<evidence type="ECO:0000256" key="7">
    <source>
        <dbReference type="ARBA" id="ARBA00022968"/>
    </source>
</evidence>
<evidence type="ECO:0000256" key="6">
    <source>
        <dbReference type="ARBA" id="ARBA00022692"/>
    </source>
</evidence>
<keyword evidence="11" id="KW-0325">Glycoprotein</keyword>
<evidence type="ECO:0000256" key="9">
    <source>
        <dbReference type="ARBA" id="ARBA00023034"/>
    </source>
</evidence>
<dbReference type="EC" id="2.4.1.-" evidence="12"/>
<evidence type="ECO:0000256" key="13">
    <source>
        <dbReference type="SAM" id="SignalP"/>
    </source>
</evidence>
<keyword evidence="7" id="KW-0735">Signal-anchor</keyword>
<evidence type="ECO:0000256" key="8">
    <source>
        <dbReference type="ARBA" id="ARBA00022989"/>
    </source>
</evidence>
<evidence type="ECO:0000313" key="17">
    <source>
        <dbReference type="Proteomes" id="UP001168821"/>
    </source>
</evidence>
<evidence type="ECO:0000256" key="2">
    <source>
        <dbReference type="ARBA" id="ARBA00004922"/>
    </source>
</evidence>
<sequence length="370" mass="43397">MSGSRRIFVTIGLLVATCLLLSQYRNALLSQYTINEIRAVRPRTASTGMKKILYWTPMFQELNFNLGLGAKIFENCTYTNCYTTYHKDELPVEEFDAILFHGIEYREDAFGKPEKRKPNQVYIFSNQESPIYTPHFIKDYNGFYNWTMSFRLDSDVLRPYGFIDKKKTGYRLPSIEEIRKRPKKIAWFVSNCGTSSERERLYNEIRKYVPVDVYGSCGDLNCPRSSANECYATMEKQYKFYLSFENSVCEDYVTEKLYNVLKRNIVPIVYGGADYNTIAPPNSVINVMDFKSVKDLVAYIRQLDIHPEEYLKYFEWKKDYVSDTSNQLALCTLCKKLNEPIETKVYSDLDRWWNGDKLDKCTTDFIKAFL</sequence>
<dbReference type="InterPro" id="IPR031481">
    <property type="entry name" value="Glyco_tran_10_N"/>
</dbReference>
<dbReference type="Pfam" id="PF00852">
    <property type="entry name" value="Glyco_transf_10"/>
    <property type="match status" value="1"/>
</dbReference>
<feature type="chain" id="PRO_5041409341" description="Fucosyltransferase" evidence="13">
    <location>
        <begin position="28"/>
        <end position="370"/>
    </location>
</feature>
<keyword evidence="6 12" id="KW-0812">Transmembrane</keyword>
<dbReference type="GO" id="GO:0008417">
    <property type="term" value="F:fucosyltransferase activity"/>
    <property type="evidence" value="ECO:0007669"/>
    <property type="project" value="InterPro"/>
</dbReference>
<gene>
    <name evidence="16" type="ORF">Zmor_020938</name>
</gene>
<dbReference type="PANTHER" id="PTHR48438">
    <property type="entry name" value="ALPHA-(1,3)-FUCOSYLTRANSFERASE C-RELATED"/>
    <property type="match status" value="1"/>
</dbReference>
<evidence type="ECO:0000256" key="12">
    <source>
        <dbReference type="RuleBase" id="RU003832"/>
    </source>
</evidence>
<organism evidence="16 17">
    <name type="scientific">Zophobas morio</name>
    <dbReference type="NCBI Taxonomy" id="2755281"/>
    <lineage>
        <taxon>Eukaryota</taxon>
        <taxon>Metazoa</taxon>
        <taxon>Ecdysozoa</taxon>
        <taxon>Arthropoda</taxon>
        <taxon>Hexapoda</taxon>
        <taxon>Insecta</taxon>
        <taxon>Pterygota</taxon>
        <taxon>Neoptera</taxon>
        <taxon>Endopterygota</taxon>
        <taxon>Coleoptera</taxon>
        <taxon>Polyphaga</taxon>
        <taxon>Cucujiformia</taxon>
        <taxon>Tenebrionidae</taxon>
        <taxon>Zophobas</taxon>
    </lineage>
</organism>
<reference evidence="16" key="1">
    <citation type="journal article" date="2023" name="G3 (Bethesda)">
        <title>Whole genome assemblies of Zophobas morio and Tenebrio molitor.</title>
        <authorList>
            <person name="Kaur S."/>
            <person name="Stinson S.A."/>
            <person name="diCenzo G.C."/>
        </authorList>
    </citation>
    <scope>NUCLEOTIDE SEQUENCE</scope>
    <source>
        <strain evidence="16">QUZm001</strain>
    </source>
</reference>
<proteinExistence type="inferred from homology"/>
<evidence type="ECO:0000259" key="14">
    <source>
        <dbReference type="Pfam" id="PF00852"/>
    </source>
</evidence>
<evidence type="ECO:0000256" key="5">
    <source>
        <dbReference type="ARBA" id="ARBA00022679"/>
    </source>
</evidence>
<name>A0AA38I1Y5_9CUCU</name>
<dbReference type="Pfam" id="PF17039">
    <property type="entry name" value="Glyco_tran_10_N"/>
    <property type="match status" value="1"/>
</dbReference>
<keyword evidence="4 12" id="KW-0328">Glycosyltransferase</keyword>
<keyword evidence="9 12" id="KW-0333">Golgi apparatus</keyword>
<feature type="domain" description="Fucosyltransferase N-terminal" evidence="15">
    <location>
        <begin position="49"/>
        <end position="161"/>
    </location>
</feature>
<evidence type="ECO:0000256" key="10">
    <source>
        <dbReference type="ARBA" id="ARBA00023136"/>
    </source>
</evidence>
<comment type="caution">
    <text evidence="16">The sequence shown here is derived from an EMBL/GenBank/DDBJ whole genome shotgun (WGS) entry which is preliminary data.</text>
</comment>
<protein>
    <recommendedName>
        <fullName evidence="12">Fucosyltransferase</fullName>
        <ecNumber evidence="12">2.4.1.-</ecNumber>
    </recommendedName>
</protein>
<dbReference type="FunFam" id="3.40.50.11660:FF:000006">
    <property type="entry name" value="Alpha-(1,3)-fucosyltransferase C"/>
    <property type="match status" value="1"/>
</dbReference>
<dbReference type="Gene3D" id="3.40.50.11660">
    <property type="entry name" value="Glycosyl transferase family 10, C-terminal domain"/>
    <property type="match status" value="1"/>
</dbReference>
<comment type="subcellular location">
    <subcellularLocation>
        <location evidence="1 12">Golgi apparatus</location>
        <location evidence="1 12">Golgi stack membrane</location>
        <topology evidence="1 12">Single-pass type II membrane protein</topology>
    </subcellularLocation>
</comment>
<dbReference type="AlphaFoldDB" id="A0AA38I1Y5"/>
<keyword evidence="17" id="KW-1185">Reference proteome</keyword>
<keyword evidence="13" id="KW-0732">Signal</keyword>
<evidence type="ECO:0000256" key="4">
    <source>
        <dbReference type="ARBA" id="ARBA00022676"/>
    </source>
</evidence>
<dbReference type="InterPro" id="IPR055270">
    <property type="entry name" value="Glyco_tran_10_C"/>
</dbReference>
<dbReference type="Proteomes" id="UP001168821">
    <property type="component" value="Unassembled WGS sequence"/>
</dbReference>
<dbReference type="GO" id="GO:0032580">
    <property type="term" value="C:Golgi cisterna membrane"/>
    <property type="evidence" value="ECO:0007669"/>
    <property type="project" value="UniProtKB-SubCell"/>
</dbReference>
<evidence type="ECO:0000256" key="11">
    <source>
        <dbReference type="ARBA" id="ARBA00023180"/>
    </source>
</evidence>
<comment type="pathway">
    <text evidence="2">Protein modification; protein glycosylation.</text>
</comment>
<evidence type="ECO:0000259" key="15">
    <source>
        <dbReference type="Pfam" id="PF17039"/>
    </source>
</evidence>